<evidence type="ECO:0000256" key="1">
    <source>
        <dbReference type="SAM" id="MobiDB-lite"/>
    </source>
</evidence>
<dbReference type="EMBL" id="ACRE02000070">
    <property type="protein sequence ID" value="EQM96826.1"/>
    <property type="molecule type" value="Genomic_DNA"/>
</dbReference>
<reference evidence="2 3" key="2">
    <citation type="submission" date="2011-10" db="EMBL/GenBank/DDBJ databases">
        <title>The Genome Sequence of Actinomyces viscosus C505.</title>
        <authorList>
            <consortium name="The Broad Institute Genome Sequencing Platform"/>
            <consortium name="The Broad Institute Genome Sequencing Center for Infectious Disease"/>
            <person name="Earl A."/>
            <person name="Ward D."/>
            <person name="Feldgarden M."/>
            <person name="Gevers D."/>
            <person name="Sibley C.D."/>
            <person name="Field T.R."/>
            <person name="Grinwis M."/>
            <person name="Eshaghurshan C.S."/>
            <person name="Surette M.G."/>
            <person name="Young S.K."/>
            <person name="Zeng Q."/>
            <person name="Gargeya S."/>
            <person name="Fitzgerald M."/>
            <person name="Haas B."/>
            <person name="Abouelleil A."/>
            <person name="Alvarado L."/>
            <person name="Arachchi H.M."/>
            <person name="Berlin A."/>
            <person name="Brown A."/>
            <person name="Chapman S.B."/>
            <person name="Chen Z."/>
            <person name="Dunbar C."/>
            <person name="Freedman E."/>
            <person name="Gearin G."/>
            <person name="Goldberg J."/>
            <person name="Griggs A."/>
            <person name="Gujja S."/>
            <person name="Heiman D."/>
            <person name="Howarth C."/>
            <person name="Larson L."/>
            <person name="Lui A."/>
            <person name="MacDonald P.J.P."/>
            <person name="Montmayeur A."/>
            <person name="Murphy C."/>
            <person name="Neiman D."/>
            <person name="Pearson M."/>
            <person name="Priest M."/>
            <person name="Roberts A."/>
            <person name="Saif S."/>
            <person name="Shea T."/>
            <person name="Shenoy N."/>
            <person name="Sisk P."/>
            <person name="Stolte C."/>
            <person name="Sykes S."/>
            <person name="Wortman J."/>
            <person name="Nusbaum C."/>
            <person name="Birren B."/>
        </authorList>
    </citation>
    <scope>NUCLEOTIDE SEQUENCE [LARGE SCALE GENOMIC DNA]</scope>
    <source>
        <strain evidence="2 3">C505</strain>
    </source>
</reference>
<reference evidence="3" key="1">
    <citation type="submission" date="2010-02" db="EMBL/GenBank/DDBJ databases">
        <title>The Genome Sequence of Prevotella oris strain C735.</title>
        <authorList>
            <consortium name="The Broad Institute Genome Sequencing Platform"/>
            <person name="Ward D."/>
            <person name="Feldgarden M."/>
            <person name="Earl A."/>
            <person name="Young S.K."/>
            <person name="Zeng Q."/>
            <person name="Koehrsen M."/>
            <person name="Alvarado L."/>
            <person name="Berlin A."/>
            <person name="Bochicchio J."/>
            <person name="Borenstein D."/>
            <person name="Chapman S.B."/>
            <person name="Chen Z."/>
            <person name="Engels R."/>
            <person name="Freedman E."/>
            <person name="Gellesch M."/>
            <person name="Goldberg J."/>
            <person name="Griggs A."/>
            <person name="Gujja S."/>
            <person name="Heilman E."/>
            <person name="Heiman D."/>
            <person name="Hepburn T."/>
            <person name="Howarth C."/>
            <person name="Jen D."/>
            <person name="Larson L."/>
            <person name="Mehta T."/>
            <person name="Park D."/>
            <person name="Pearson M."/>
            <person name="Roberts A."/>
            <person name="Saif S."/>
            <person name="Shea T."/>
            <person name="Shenoy N."/>
            <person name="Sisk P."/>
            <person name="Stolte C."/>
            <person name="Sykes S."/>
            <person name="Thomson T."/>
            <person name="Walk T."/>
            <person name="White J."/>
            <person name="Yandava C."/>
            <person name="Sibley C.D."/>
            <person name="Field T.R."/>
            <person name="Grinwis M."/>
            <person name="Eshaghurshan C.S."/>
            <person name="Surette M.G."/>
            <person name="Haas B."/>
            <person name="Nusbaum C."/>
            <person name="Birren B."/>
        </authorList>
    </citation>
    <scope>NUCLEOTIDE SEQUENCE [LARGE SCALE GENOMIC DNA]</scope>
    <source>
        <strain evidence="3">C505</strain>
    </source>
</reference>
<dbReference type="AlphaFoldDB" id="T5LWX4"/>
<sequence>MGADSRALDPSPAHPAVPLPLLAHSQASRGSSRTHLAVVLQGLVRATDPKVRRGHAPVAPCVRTAAPWIRRRRTPPSSCHSLRADNRARASSRTHLRPRARPPRVQTARLRLHPRAPGTLIQQAVTYDGDIPRGRVRVTPGGGIRRRRGQQSRPPTRRTSPAAQKCPRTRRMSPAATPECGASVASRVTGAASAPTSNHDLRAPHRRQKRPDSARRSQLQGRGGSQPWGKSARPRRPDPGGVDPAGRPVSTALTSTSPPSNTSPRIVGILRFLHSARRRCWVDVSTMDTGDPPDLFPRPTLASETTDHL</sequence>
<proteinExistence type="predicted"/>
<feature type="region of interest" description="Disordered" evidence="1">
    <location>
        <begin position="72"/>
        <end position="265"/>
    </location>
</feature>
<protein>
    <submittedName>
        <fullName evidence="2">Uncharacterized protein</fullName>
    </submittedName>
</protein>
<evidence type="ECO:0000313" key="2">
    <source>
        <dbReference type="EMBL" id="EQM96826.1"/>
    </source>
</evidence>
<dbReference type="HOGENOM" id="CLU_899041_0_0_11"/>
<dbReference type="Proteomes" id="UP000004668">
    <property type="component" value="Unassembled WGS sequence"/>
</dbReference>
<comment type="caution">
    <text evidence="2">The sequence shown here is derived from an EMBL/GenBank/DDBJ whole genome shotgun (WGS) entry which is preliminary data.</text>
</comment>
<feature type="compositionally biased region" description="Low complexity" evidence="1">
    <location>
        <begin position="239"/>
        <end position="264"/>
    </location>
</feature>
<feature type="compositionally biased region" description="Basic residues" evidence="1">
    <location>
        <begin position="90"/>
        <end position="102"/>
    </location>
</feature>
<name>T5LWX4_ACTVI</name>
<feature type="region of interest" description="Disordered" evidence="1">
    <location>
        <begin position="288"/>
        <end position="309"/>
    </location>
</feature>
<organism evidence="2 3">
    <name type="scientific">Actinomyces viscosus C505</name>
    <dbReference type="NCBI Taxonomy" id="562973"/>
    <lineage>
        <taxon>Bacteria</taxon>
        <taxon>Bacillati</taxon>
        <taxon>Actinomycetota</taxon>
        <taxon>Actinomycetes</taxon>
        <taxon>Actinomycetales</taxon>
        <taxon>Actinomycetaceae</taxon>
        <taxon>Actinomyces</taxon>
    </lineage>
</organism>
<evidence type="ECO:0000313" key="3">
    <source>
        <dbReference type="Proteomes" id="UP000004668"/>
    </source>
</evidence>
<accession>T5LWX4</accession>
<gene>
    <name evidence="2" type="ORF">HMPREF0059_02703</name>
</gene>